<dbReference type="GO" id="GO:0016835">
    <property type="term" value="F:carbon-oxygen lyase activity"/>
    <property type="evidence" value="ECO:0007669"/>
    <property type="project" value="UniProtKB-UniRule"/>
</dbReference>
<gene>
    <name evidence="3 5" type="primary">murQ</name>
    <name evidence="5" type="ORF">GCM10011507_22780</name>
</gene>
<dbReference type="Proteomes" id="UP000648801">
    <property type="component" value="Unassembled WGS sequence"/>
</dbReference>
<proteinExistence type="inferred from homology"/>
<dbReference type="GO" id="GO:0016803">
    <property type="term" value="F:ether hydrolase activity"/>
    <property type="evidence" value="ECO:0007669"/>
    <property type="project" value="TreeGrafter"/>
</dbReference>
<dbReference type="SUPFAM" id="SSF53697">
    <property type="entry name" value="SIS domain"/>
    <property type="match status" value="1"/>
</dbReference>
<dbReference type="GO" id="GO:0046348">
    <property type="term" value="P:amino sugar catabolic process"/>
    <property type="evidence" value="ECO:0007669"/>
    <property type="project" value="InterPro"/>
</dbReference>
<dbReference type="InterPro" id="IPR005488">
    <property type="entry name" value="Etherase_MurQ"/>
</dbReference>
<keyword evidence="1 3" id="KW-0456">Lyase</keyword>
<feature type="active site" evidence="3">
    <location>
        <position position="147"/>
    </location>
</feature>
<dbReference type="AlphaFoldDB" id="A0A916W6Q0"/>
<reference evidence="5" key="1">
    <citation type="journal article" date="2014" name="Int. J. Syst. Evol. Microbiol.">
        <title>Complete genome sequence of Corynebacterium casei LMG S-19264T (=DSM 44701T), isolated from a smear-ripened cheese.</title>
        <authorList>
            <consortium name="US DOE Joint Genome Institute (JGI-PGF)"/>
            <person name="Walter F."/>
            <person name="Albersmeier A."/>
            <person name="Kalinowski J."/>
            <person name="Ruckert C."/>
        </authorList>
    </citation>
    <scope>NUCLEOTIDE SEQUENCE</scope>
    <source>
        <strain evidence="5">CGMCC 1.15447</strain>
    </source>
</reference>
<protein>
    <recommendedName>
        <fullName evidence="3">N-acetylmuramic acid 6-phosphate etherase</fullName>
        <shortName evidence="3">MurNAc-6-P etherase</shortName>
        <ecNumber evidence="3">4.2.1.126</ecNumber>
    </recommendedName>
    <alternativeName>
        <fullName evidence="3">N-acetylmuramic acid 6-phosphate hydrolase</fullName>
    </alternativeName>
    <alternativeName>
        <fullName evidence="3">N-acetylmuramic acid 6-phosphate lyase</fullName>
    </alternativeName>
</protein>
<keyword evidence="2 3" id="KW-0119">Carbohydrate metabolism</keyword>
<dbReference type="FunFam" id="3.40.50.10490:FF:000014">
    <property type="entry name" value="N-acetylmuramic acid 6-phosphate etherase"/>
    <property type="match status" value="1"/>
</dbReference>
<dbReference type="EMBL" id="BMJB01000001">
    <property type="protein sequence ID" value="GGA70636.1"/>
    <property type="molecule type" value="Genomic_DNA"/>
</dbReference>
<dbReference type="PROSITE" id="PS51464">
    <property type="entry name" value="SIS"/>
    <property type="match status" value="1"/>
</dbReference>
<dbReference type="EC" id="4.2.1.126" evidence="3"/>
<comment type="miscellaneous">
    <text evidence="3">A lyase-type mechanism (elimination/hydration) is suggested for the cleavage of the lactyl ether bond of MurNAc 6-phosphate, with the formation of an alpha,beta-unsaturated aldehyde intermediate with (E)-stereochemistry, followed by the syn addition of water to give product.</text>
</comment>
<dbReference type="InterPro" id="IPR040190">
    <property type="entry name" value="MURQ/GCKR"/>
</dbReference>
<dbReference type="NCBIfam" id="NF003915">
    <property type="entry name" value="PRK05441.1"/>
    <property type="match status" value="1"/>
</dbReference>
<dbReference type="NCBIfam" id="TIGR00274">
    <property type="entry name" value="N-acetylmuramic acid 6-phosphate etherase"/>
    <property type="match status" value="1"/>
</dbReference>
<dbReference type="InterPro" id="IPR001347">
    <property type="entry name" value="SIS_dom"/>
</dbReference>
<dbReference type="PANTHER" id="PTHR10088:SF4">
    <property type="entry name" value="GLUCOKINASE REGULATORY PROTEIN"/>
    <property type="match status" value="1"/>
</dbReference>
<dbReference type="PANTHER" id="PTHR10088">
    <property type="entry name" value="GLUCOKINASE REGULATORY PROTEIN"/>
    <property type="match status" value="1"/>
</dbReference>
<comment type="similarity">
    <text evidence="3">Belongs to the GCKR-like family. MurNAc-6-P etherase subfamily.</text>
</comment>
<comment type="caution">
    <text evidence="5">The sequence shown here is derived from an EMBL/GenBank/DDBJ whole genome shotgun (WGS) entry which is preliminary data.</text>
</comment>
<dbReference type="InterPro" id="IPR046348">
    <property type="entry name" value="SIS_dom_sf"/>
</dbReference>
<feature type="active site" description="Proton donor" evidence="3">
    <location>
        <position position="116"/>
    </location>
</feature>
<reference evidence="5" key="2">
    <citation type="submission" date="2020-09" db="EMBL/GenBank/DDBJ databases">
        <authorList>
            <person name="Sun Q."/>
            <person name="Zhou Y."/>
        </authorList>
    </citation>
    <scope>NUCLEOTIDE SEQUENCE</scope>
    <source>
        <strain evidence="5">CGMCC 1.15447</strain>
    </source>
</reference>
<evidence type="ECO:0000256" key="2">
    <source>
        <dbReference type="ARBA" id="ARBA00023277"/>
    </source>
</evidence>
<evidence type="ECO:0000256" key="3">
    <source>
        <dbReference type="HAMAP-Rule" id="MF_00068"/>
    </source>
</evidence>
<dbReference type="PROSITE" id="PS01272">
    <property type="entry name" value="GCKR"/>
    <property type="match status" value="1"/>
</dbReference>
<name>A0A916W6Q0_9BACT</name>
<dbReference type="GO" id="GO:0097367">
    <property type="term" value="F:carbohydrate derivative binding"/>
    <property type="evidence" value="ECO:0007669"/>
    <property type="project" value="InterPro"/>
</dbReference>
<comment type="pathway">
    <text evidence="3">Amino-sugar metabolism; N-acetylmuramate degradation.</text>
</comment>
<evidence type="ECO:0000313" key="5">
    <source>
        <dbReference type="EMBL" id="GGA70636.1"/>
    </source>
</evidence>
<comment type="catalytic activity">
    <reaction evidence="3">
        <text>N-acetyl-D-muramate 6-phosphate + H2O = N-acetyl-D-glucosamine 6-phosphate + (R)-lactate</text>
        <dbReference type="Rhea" id="RHEA:26410"/>
        <dbReference type="ChEBI" id="CHEBI:15377"/>
        <dbReference type="ChEBI" id="CHEBI:16004"/>
        <dbReference type="ChEBI" id="CHEBI:57513"/>
        <dbReference type="ChEBI" id="CHEBI:58722"/>
        <dbReference type="EC" id="4.2.1.126"/>
    </reaction>
</comment>
<dbReference type="GO" id="GO:0009254">
    <property type="term" value="P:peptidoglycan turnover"/>
    <property type="evidence" value="ECO:0007669"/>
    <property type="project" value="TreeGrafter"/>
</dbReference>
<dbReference type="HAMAP" id="MF_00068">
    <property type="entry name" value="MurQ"/>
    <property type="match status" value="1"/>
</dbReference>
<organism evidence="5 6">
    <name type="scientific">Edaphobacter acidisoli</name>
    <dbReference type="NCBI Taxonomy" id="2040573"/>
    <lineage>
        <taxon>Bacteria</taxon>
        <taxon>Pseudomonadati</taxon>
        <taxon>Acidobacteriota</taxon>
        <taxon>Terriglobia</taxon>
        <taxon>Terriglobales</taxon>
        <taxon>Acidobacteriaceae</taxon>
        <taxon>Edaphobacter</taxon>
    </lineage>
</organism>
<dbReference type="InterPro" id="IPR005486">
    <property type="entry name" value="Glucokinase_regulatory_CS"/>
</dbReference>
<sequence length="331" mass="34731">MNFDGRKPYQAFGHFRFRRLHHTPHLGHHRQDMQNLATLPTEARNPATEHLDELPTLDMLRVINEEDAKVAAAVATTLPQIAQTVDAVAQRFEQGGRLFYIGAGTSGRLGVLDASECPPTFSVPPTLVQGIIAGGDSALRNSSESSEDSPEQGAADLAAHGFQKIDTLVGIAASGRTPYVIGAMRHAKSLGALTIALTCVPNSEMAAIADISIAAVTGPEVLTGSTRLKAGTATKLVLNMISTGVMIKTGAVYGNLMVNVQPTNAKLVDRAQRIIAAATGVDKPTAAHLLDQAGSVKTAIAMQKLSLDRASAEARLAVANGSLAALLRKAH</sequence>
<dbReference type="NCBIfam" id="NF009222">
    <property type="entry name" value="PRK12570.1"/>
    <property type="match status" value="1"/>
</dbReference>
<dbReference type="Pfam" id="PF22645">
    <property type="entry name" value="GKRP_SIS_N"/>
    <property type="match status" value="1"/>
</dbReference>
<accession>A0A916W6Q0</accession>
<evidence type="ECO:0000259" key="4">
    <source>
        <dbReference type="PROSITE" id="PS51464"/>
    </source>
</evidence>
<dbReference type="Gene3D" id="3.40.50.10490">
    <property type="entry name" value="Glucose-6-phosphate isomerase like protein, domain 1"/>
    <property type="match status" value="1"/>
</dbReference>
<evidence type="ECO:0000256" key="1">
    <source>
        <dbReference type="ARBA" id="ARBA00023239"/>
    </source>
</evidence>
<comment type="subunit">
    <text evidence="3">Homodimer.</text>
</comment>
<dbReference type="CDD" id="cd05007">
    <property type="entry name" value="SIS_Etherase"/>
    <property type="match status" value="1"/>
</dbReference>
<evidence type="ECO:0000313" key="6">
    <source>
        <dbReference type="Proteomes" id="UP000648801"/>
    </source>
</evidence>
<keyword evidence="6" id="KW-1185">Reference proteome</keyword>
<dbReference type="Gene3D" id="1.10.8.1080">
    <property type="match status" value="1"/>
</dbReference>
<comment type="function">
    <text evidence="3">Specifically catalyzes the cleavage of the D-lactyl ether substituent of MurNAc 6-phosphate, producing GlcNAc 6-phosphate and D-lactate.</text>
</comment>
<feature type="domain" description="SIS" evidence="4">
    <location>
        <begin position="88"/>
        <end position="251"/>
    </location>
</feature>